<evidence type="ECO:0000259" key="1">
    <source>
        <dbReference type="PROSITE" id="PS50994"/>
    </source>
</evidence>
<feature type="non-terminal residue" evidence="2">
    <location>
        <position position="1"/>
    </location>
</feature>
<sequence>NLIDEFTRECLVIRVKRKLNSIDVIDVLTDQFILRGVPSYIRSDNGPELIAVAVRNWVPNPVSAAGSLTGNEPAMSDRARKF</sequence>
<feature type="domain" description="Integrase catalytic" evidence="1">
    <location>
        <begin position="1"/>
        <end position="82"/>
    </location>
</feature>
<reference evidence="2" key="1">
    <citation type="journal article" date="2014" name="Front. Microbiol.">
        <title>High frequency of phylogenetically diverse reductive dehalogenase-homologous genes in deep subseafloor sedimentary metagenomes.</title>
        <authorList>
            <person name="Kawai M."/>
            <person name="Futagami T."/>
            <person name="Toyoda A."/>
            <person name="Takaki Y."/>
            <person name="Nishi S."/>
            <person name="Hori S."/>
            <person name="Arai W."/>
            <person name="Tsubouchi T."/>
            <person name="Morono Y."/>
            <person name="Uchiyama I."/>
            <person name="Ito T."/>
            <person name="Fujiyama A."/>
            <person name="Inagaki F."/>
            <person name="Takami H."/>
        </authorList>
    </citation>
    <scope>NUCLEOTIDE SEQUENCE</scope>
    <source>
        <strain evidence="2">Expedition CK06-06</strain>
    </source>
</reference>
<dbReference type="PROSITE" id="PS50994">
    <property type="entry name" value="INTEGRASE"/>
    <property type="match status" value="1"/>
</dbReference>
<evidence type="ECO:0000313" key="2">
    <source>
        <dbReference type="EMBL" id="GAF98030.1"/>
    </source>
</evidence>
<name>X0VBR8_9ZZZZ</name>
<dbReference type="InterPro" id="IPR001584">
    <property type="entry name" value="Integrase_cat-core"/>
</dbReference>
<dbReference type="InterPro" id="IPR036397">
    <property type="entry name" value="RNaseH_sf"/>
</dbReference>
<dbReference type="AlphaFoldDB" id="X0VBR8"/>
<accession>X0VBR8</accession>
<gene>
    <name evidence="2" type="ORF">S01H1_28564</name>
</gene>
<organism evidence="2">
    <name type="scientific">marine sediment metagenome</name>
    <dbReference type="NCBI Taxonomy" id="412755"/>
    <lineage>
        <taxon>unclassified sequences</taxon>
        <taxon>metagenomes</taxon>
        <taxon>ecological metagenomes</taxon>
    </lineage>
</organism>
<dbReference type="PANTHER" id="PTHR47515:SF2">
    <property type="entry name" value="INTEGRASE CORE DOMAIN PROTEIN"/>
    <property type="match status" value="1"/>
</dbReference>
<dbReference type="GO" id="GO:0015074">
    <property type="term" value="P:DNA integration"/>
    <property type="evidence" value="ECO:0007669"/>
    <property type="project" value="InterPro"/>
</dbReference>
<proteinExistence type="predicted"/>
<protein>
    <recommendedName>
        <fullName evidence="1">Integrase catalytic domain-containing protein</fullName>
    </recommendedName>
</protein>
<dbReference type="GO" id="GO:0003676">
    <property type="term" value="F:nucleic acid binding"/>
    <property type="evidence" value="ECO:0007669"/>
    <property type="project" value="InterPro"/>
</dbReference>
<dbReference type="Gene3D" id="3.30.420.10">
    <property type="entry name" value="Ribonuclease H-like superfamily/Ribonuclease H"/>
    <property type="match status" value="1"/>
</dbReference>
<dbReference type="SUPFAM" id="SSF53098">
    <property type="entry name" value="Ribonuclease H-like"/>
    <property type="match status" value="1"/>
</dbReference>
<comment type="caution">
    <text evidence="2">The sequence shown here is derived from an EMBL/GenBank/DDBJ whole genome shotgun (WGS) entry which is preliminary data.</text>
</comment>
<dbReference type="PANTHER" id="PTHR47515">
    <property type="entry name" value="LOW CALCIUM RESPONSE LOCUS PROTEIN T"/>
    <property type="match status" value="1"/>
</dbReference>
<dbReference type="InterPro" id="IPR012337">
    <property type="entry name" value="RNaseH-like_sf"/>
</dbReference>
<dbReference type="EMBL" id="BARS01017465">
    <property type="protein sequence ID" value="GAF98030.1"/>
    <property type="molecule type" value="Genomic_DNA"/>
</dbReference>